<feature type="transmembrane region" description="Helical" evidence="7">
    <location>
        <begin position="12"/>
        <end position="30"/>
    </location>
</feature>
<protein>
    <submittedName>
        <fullName evidence="9">ABC transporter permease</fullName>
    </submittedName>
</protein>
<keyword evidence="4 7" id="KW-1133">Transmembrane helix</keyword>
<proteinExistence type="inferred from homology"/>
<accession>A0A1Q8VDU2</accession>
<feature type="domain" description="ABC3 transporter permease C-terminal" evidence="8">
    <location>
        <begin position="704"/>
        <end position="821"/>
    </location>
</feature>
<sequence length="828" mass="84601">MPSLLDLRRATAALVAVAMSAALIAFAFIISDSARTQMQTGARLSVGDASVVVQRPAKRQTSGGQLDDALLKRVSALDGVISVRGLHWDVLNLDLPKQLRNASNISVSAQDVPALSQFTTLSSGRLPATTGEVAISTTLAEQRGLSVGNTIRLTTNDADENADAPHSAPTVVGIVSPGPDTELAGIGAVYATTDQLQAMGANTSYYQLYVTAKPGTDTAALTAAVEQTVHAVQPSASVQDRDSVISQRSQNQQGGTMIASILNVLAPVCAMVAIIVIATTFSTLVARQTRTVGLMRCIGTTRRQVMLAVLRTGLITGLLGSVMGTAAGTGIAAAVISSGRFADLKADQLTISPASLALTIALGTLVTLVAVLRPALKATRISPLVALTGQAASVKQAGRARRWTAAAGVVVAGGGAVVVALGIQVSDIYVTAGGSAVVVLGAILGLPLLVTAIIGLIGRASSGTRFPVMHLAARNLARNSGRSAAAAATLFVCVLVGSGLFVGLSSLNASFENILGHSSPVDARIFGITPQTDTARLTKQVKAVGGVKDVTYVPSLDLTRTVDGQTEKTTVDVIDIDAIDPIVHTTSGLEDLDDGTLIVGGIYRIPDGSKVTLTGTAGSVELTARVREGWGAAVTPAAAQRLNGDAPTDATMWVRSTGSTMTPATERAINTAVRGQELMVSGSASGVERMSAQIMKVTLIVCLVLGAALVIALSGLANITDVSVLERVREIGVLRATGSSRKEIRHLIVTEGILVAAVGGGLGLLIGTVLGVSGTLAVAESAEGMTVHIPYLVLLAMFTVTLAVGLLASVRPAGRAASVPPVRALSEE</sequence>
<evidence type="ECO:0000256" key="6">
    <source>
        <dbReference type="ARBA" id="ARBA00038076"/>
    </source>
</evidence>
<feature type="transmembrane region" description="Helical" evidence="7">
    <location>
        <begin position="484"/>
        <end position="504"/>
    </location>
</feature>
<evidence type="ECO:0000256" key="5">
    <source>
        <dbReference type="ARBA" id="ARBA00023136"/>
    </source>
</evidence>
<comment type="similarity">
    <text evidence="6">Belongs to the ABC-4 integral membrane protein family.</text>
</comment>
<keyword evidence="3 7" id="KW-0812">Transmembrane</keyword>
<keyword evidence="2" id="KW-1003">Cell membrane</keyword>
<name>A0A1Q8VDU2_9ACTO</name>
<evidence type="ECO:0000259" key="8">
    <source>
        <dbReference type="Pfam" id="PF02687"/>
    </source>
</evidence>
<dbReference type="Proteomes" id="UP000186857">
    <property type="component" value="Unassembled WGS sequence"/>
</dbReference>
<evidence type="ECO:0000256" key="1">
    <source>
        <dbReference type="ARBA" id="ARBA00004651"/>
    </source>
</evidence>
<comment type="caution">
    <text evidence="9">The sequence shown here is derived from an EMBL/GenBank/DDBJ whole genome shotgun (WGS) entry which is preliminary data.</text>
</comment>
<feature type="transmembrane region" description="Helical" evidence="7">
    <location>
        <begin position="307"/>
        <end position="336"/>
    </location>
</feature>
<feature type="transmembrane region" description="Helical" evidence="7">
    <location>
        <begin position="356"/>
        <end position="376"/>
    </location>
</feature>
<dbReference type="OrthoDB" id="9780560at2"/>
<feature type="transmembrane region" description="Helical" evidence="7">
    <location>
        <begin position="747"/>
        <end position="769"/>
    </location>
</feature>
<feature type="transmembrane region" description="Helical" evidence="7">
    <location>
        <begin position="435"/>
        <end position="457"/>
    </location>
</feature>
<comment type="subcellular location">
    <subcellularLocation>
        <location evidence="1">Cell membrane</location>
        <topology evidence="1">Multi-pass membrane protein</topology>
    </subcellularLocation>
</comment>
<gene>
    <name evidence="9" type="ORF">BKH29_00020</name>
</gene>
<evidence type="ECO:0000313" key="9">
    <source>
        <dbReference type="EMBL" id="OLO46270.1"/>
    </source>
</evidence>
<dbReference type="GO" id="GO:0022857">
    <property type="term" value="F:transmembrane transporter activity"/>
    <property type="evidence" value="ECO:0007669"/>
    <property type="project" value="TreeGrafter"/>
</dbReference>
<feature type="transmembrane region" description="Helical" evidence="7">
    <location>
        <begin position="257"/>
        <end position="286"/>
    </location>
</feature>
<dbReference type="InterPro" id="IPR050250">
    <property type="entry name" value="Macrolide_Exporter_MacB"/>
</dbReference>
<evidence type="ECO:0000313" key="10">
    <source>
        <dbReference type="Proteomes" id="UP000186857"/>
    </source>
</evidence>
<keyword evidence="5 7" id="KW-0472">Membrane</keyword>
<organism evidence="9 10">
    <name type="scientific">Actinomyces oris</name>
    <dbReference type="NCBI Taxonomy" id="544580"/>
    <lineage>
        <taxon>Bacteria</taxon>
        <taxon>Bacillati</taxon>
        <taxon>Actinomycetota</taxon>
        <taxon>Actinomycetes</taxon>
        <taxon>Actinomycetales</taxon>
        <taxon>Actinomycetaceae</taxon>
        <taxon>Actinomyces</taxon>
    </lineage>
</organism>
<evidence type="ECO:0000256" key="3">
    <source>
        <dbReference type="ARBA" id="ARBA00022692"/>
    </source>
</evidence>
<feature type="transmembrane region" description="Helical" evidence="7">
    <location>
        <begin position="789"/>
        <end position="808"/>
    </location>
</feature>
<dbReference type="RefSeq" id="WP_075375741.1">
    <property type="nucleotide sequence ID" value="NZ_MSKJ01000001.1"/>
</dbReference>
<dbReference type="PANTHER" id="PTHR30572">
    <property type="entry name" value="MEMBRANE COMPONENT OF TRANSPORTER-RELATED"/>
    <property type="match status" value="1"/>
</dbReference>
<dbReference type="InterPro" id="IPR003838">
    <property type="entry name" value="ABC3_permease_C"/>
</dbReference>
<dbReference type="PANTHER" id="PTHR30572:SF4">
    <property type="entry name" value="ABC TRANSPORTER PERMEASE YTRF"/>
    <property type="match status" value="1"/>
</dbReference>
<dbReference type="Pfam" id="PF02687">
    <property type="entry name" value="FtsX"/>
    <property type="match status" value="2"/>
</dbReference>
<feature type="transmembrane region" description="Helical" evidence="7">
    <location>
        <begin position="697"/>
        <end position="719"/>
    </location>
</feature>
<evidence type="ECO:0000256" key="2">
    <source>
        <dbReference type="ARBA" id="ARBA00022475"/>
    </source>
</evidence>
<evidence type="ECO:0000256" key="7">
    <source>
        <dbReference type="SAM" id="Phobius"/>
    </source>
</evidence>
<reference evidence="9 10" key="1">
    <citation type="submission" date="2016-12" db="EMBL/GenBank/DDBJ databases">
        <title>Genomic Comparison of strains in the 'Actinomyces naeslundii' Group.</title>
        <authorList>
            <person name="Mughal S.R."/>
            <person name="Do T."/>
            <person name="Gilbert S.C."/>
            <person name="Witherden E.A."/>
            <person name="Didelot X."/>
            <person name="Beighton D."/>
        </authorList>
    </citation>
    <scope>NUCLEOTIDE SEQUENCE [LARGE SCALE GENOMIC DNA]</scope>
    <source>
        <strain evidence="9 10">CCUG 33920</strain>
    </source>
</reference>
<dbReference type="GO" id="GO:0005886">
    <property type="term" value="C:plasma membrane"/>
    <property type="evidence" value="ECO:0007669"/>
    <property type="project" value="UniProtKB-SubCell"/>
</dbReference>
<feature type="domain" description="ABC3 transporter permease C-terminal" evidence="8">
    <location>
        <begin position="266"/>
        <end position="383"/>
    </location>
</feature>
<dbReference type="AlphaFoldDB" id="A0A1Q8VDU2"/>
<evidence type="ECO:0000256" key="4">
    <source>
        <dbReference type="ARBA" id="ARBA00022989"/>
    </source>
</evidence>
<dbReference type="EMBL" id="MSKJ01000001">
    <property type="protein sequence ID" value="OLO46270.1"/>
    <property type="molecule type" value="Genomic_DNA"/>
</dbReference>
<feature type="transmembrane region" description="Helical" evidence="7">
    <location>
        <begin position="403"/>
        <end position="423"/>
    </location>
</feature>